<feature type="compositionally biased region" description="Basic and acidic residues" evidence="1">
    <location>
        <begin position="136"/>
        <end position="149"/>
    </location>
</feature>
<accession>A0AA38FA22</accession>
<dbReference type="GO" id="GO:2000012">
    <property type="term" value="P:regulation of auxin polar transport"/>
    <property type="evidence" value="ECO:0007669"/>
    <property type="project" value="InterPro"/>
</dbReference>
<evidence type="ECO:0000313" key="2">
    <source>
        <dbReference type="EMBL" id="KAH9298149.1"/>
    </source>
</evidence>
<evidence type="ECO:0000313" key="3">
    <source>
        <dbReference type="Proteomes" id="UP000824469"/>
    </source>
</evidence>
<dbReference type="GO" id="GO:0009630">
    <property type="term" value="P:gravitropism"/>
    <property type="evidence" value="ECO:0007669"/>
    <property type="project" value="InterPro"/>
</dbReference>
<gene>
    <name evidence="2" type="ORF">KI387_029831</name>
</gene>
<organism evidence="2 3">
    <name type="scientific">Taxus chinensis</name>
    <name type="common">Chinese yew</name>
    <name type="synonym">Taxus wallichiana var. chinensis</name>
    <dbReference type="NCBI Taxonomy" id="29808"/>
    <lineage>
        <taxon>Eukaryota</taxon>
        <taxon>Viridiplantae</taxon>
        <taxon>Streptophyta</taxon>
        <taxon>Embryophyta</taxon>
        <taxon>Tracheophyta</taxon>
        <taxon>Spermatophyta</taxon>
        <taxon>Pinopsida</taxon>
        <taxon>Pinidae</taxon>
        <taxon>Conifers II</taxon>
        <taxon>Cupressales</taxon>
        <taxon>Taxaceae</taxon>
        <taxon>Taxus</taxon>
    </lineage>
</organism>
<feature type="region of interest" description="Disordered" evidence="1">
    <location>
        <begin position="111"/>
        <end position="149"/>
    </location>
</feature>
<proteinExistence type="predicted"/>
<protein>
    <submittedName>
        <fullName evidence="2">Uncharacterized protein</fullName>
    </submittedName>
</protein>
<feature type="non-terminal residue" evidence="2">
    <location>
        <position position="1"/>
    </location>
</feature>
<feature type="non-terminal residue" evidence="2">
    <location>
        <position position="256"/>
    </location>
</feature>
<dbReference type="EMBL" id="JAHRHJ020000010">
    <property type="protein sequence ID" value="KAH9298149.1"/>
    <property type="molecule type" value="Genomic_DNA"/>
</dbReference>
<name>A0AA38FA22_TAXCH</name>
<comment type="caution">
    <text evidence="2">The sequence shown here is derived from an EMBL/GenBank/DDBJ whole genome shotgun (WGS) entry which is preliminary data.</text>
</comment>
<dbReference type="PANTHER" id="PTHR34959">
    <property type="entry name" value="PROTEIN LAZY 1"/>
    <property type="match status" value="1"/>
</dbReference>
<evidence type="ECO:0000256" key="1">
    <source>
        <dbReference type="SAM" id="MobiDB-lite"/>
    </source>
</evidence>
<dbReference type="InterPro" id="IPR038928">
    <property type="entry name" value="LAZY1"/>
</dbReference>
<dbReference type="PANTHER" id="PTHR34959:SF3">
    <property type="entry name" value="PROTEIN LAZY 1"/>
    <property type="match status" value="1"/>
</dbReference>
<reference evidence="2 3" key="1">
    <citation type="journal article" date="2021" name="Nat. Plants">
        <title>The Taxus genome provides insights into paclitaxel biosynthesis.</title>
        <authorList>
            <person name="Xiong X."/>
            <person name="Gou J."/>
            <person name="Liao Q."/>
            <person name="Li Y."/>
            <person name="Zhou Q."/>
            <person name="Bi G."/>
            <person name="Li C."/>
            <person name="Du R."/>
            <person name="Wang X."/>
            <person name="Sun T."/>
            <person name="Guo L."/>
            <person name="Liang H."/>
            <person name="Lu P."/>
            <person name="Wu Y."/>
            <person name="Zhang Z."/>
            <person name="Ro D.K."/>
            <person name="Shang Y."/>
            <person name="Huang S."/>
            <person name="Yan J."/>
        </authorList>
    </citation>
    <scope>NUCLEOTIDE SEQUENCE [LARGE SCALE GENOMIC DNA]</scope>
    <source>
        <strain evidence="2">Ta-2019</strain>
    </source>
</reference>
<dbReference type="AlphaFoldDB" id="A0AA38FA22"/>
<keyword evidence="3" id="KW-1185">Reference proteome</keyword>
<sequence>IFDWVHRKFRQNNGQTQSANKAEEEGRAYAEAEERARVASDITGLLAIGTFGVQAVAEECEEFVKAVERVDSEITAGEVEMLYEHLDKTLSLIKNDSNNVYPLHHFFHSPLVPRTNNKKESRTSLGDLFSNQESKPIPKEDRQNPKLDAHASKPCTLSFVKKLLKRNKSVQGLQTVSKLDKVLRVLMFHKRIHPEETGGNCKTRRRKEKKNFSCIQLLPCTSDYTKEEPDDAIVTGHIRGLDPYCTQEHWIKTDAD</sequence>
<dbReference type="Proteomes" id="UP000824469">
    <property type="component" value="Unassembled WGS sequence"/>
</dbReference>